<evidence type="ECO:0000313" key="1">
    <source>
        <dbReference type="EMBL" id="KAF2852130.1"/>
    </source>
</evidence>
<sequence>MFLPFCRSTRPVDNPAVIRPIISILFNLDLQFPISIRSSFRKSLNMRYYFSTHFQKSSQAFLFLLSSVLQFLVLALPMNDRYQQSQTAYIY</sequence>
<reference evidence="1" key="1">
    <citation type="submission" date="2020-01" db="EMBL/GenBank/DDBJ databases">
        <authorList>
            <consortium name="DOE Joint Genome Institute"/>
            <person name="Haridas S."/>
            <person name="Albert R."/>
            <person name="Binder M."/>
            <person name="Bloem J."/>
            <person name="Labutti K."/>
            <person name="Salamov A."/>
            <person name="Andreopoulos B."/>
            <person name="Baker S.E."/>
            <person name="Barry K."/>
            <person name="Bills G."/>
            <person name="Bluhm B.H."/>
            <person name="Cannon C."/>
            <person name="Castanera R."/>
            <person name="Culley D.E."/>
            <person name="Daum C."/>
            <person name="Ezra D."/>
            <person name="Gonzalez J.B."/>
            <person name="Henrissat B."/>
            <person name="Kuo A."/>
            <person name="Liang C."/>
            <person name="Lipzen A."/>
            <person name="Lutzoni F."/>
            <person name="Magnuson J."/>
            <person name="Mondo S."/>
            <person name="Nolan M."/>
            <person name="Ohm R."/>
            <person name="Pangilinan J."/>
            <person name="Park H.-J."/>
            <person name="Ramirez L."/>
            <person name="Alfaro M."/>
            <person name="Sun H."/>
            <person name="Tritt A."/>
            <person name="Yoshinaga Y."/>
            <person name="Zwiers L.-H."/>
            <person name="Turgeon B.G."/>
            <person name="Goodwin S.B."/>
            <person name="Spatafora J.W."/>
            <person name="Crous P.W."/>
            <person name="Grigoriev I.V."/>
        </authorList>
    </citation>
    <scope>NUCLEOTIDE SEQUENCE</scope>
    <source>
        <strain evidence="1">IPT5</strain>
    </source>
</reference>
<dbReference type="EMBL" id="MU006300">
    <property type="protein sequence ID" value="KAF2852130.1"/>
    <property type="molecule type" value="Genomic_DNA"/>
</dbReference>
<evidence type="ECO:0000313" key="2">
    <source>
        <dbReference type="Proteomes" id="UP000799423"/>
    </source>
</evidence>
<gene>
    <name evidence="1" type="ORF">T440DRAFT_527825</name>
</gene>
<dbReference type="Proteomes" id="UP000799423">
    <property type="component" value="Unassembled WGS sequence"/>
</dbReference>
<protein>
    <submittedName>
        <fullName evidence="1">Uncharacterized protein</fullName>
    </submittedName>
</protein>
<proteinExistence type="predicted"/>
<name>A0A6A7B9T7_9PLEO</name>
<accession>A0A6A7B9T7</accession>
<dbReference type="AlphaFoldDB" id="A0A6A7B9T7"/>
<keyword evidence="2" id="KW-1185">Reference proteome</keyword>
<organism evidence="1 2">
    <name type="scientific">Plenodomus tracheiphilus IPT5</name>
    <dbReference type="NCBI Taxonomy" id="1408161"/>
    <lineage>
        <taxon>Eukaryota</taxon>
        <taxon>Fungi</taxon>
        <taxon>Dikarya</taxon>
        <taxon>Ascomycota</taxon>
        <taxon>Pezizomycotina</taxon>
        <taxon>Dothideomycetes</taxon>
        <taxon>Pleosporomycetidae</taxon>
        <taxon>Pleosporales</taxon>
        <taxon>Pleosporineae</taxon>
        <taxon>Leptosphaeriaceae</taxon>
        <taxon>Plenodomus</taxon>
    </lineage>
</organism>